<dbReference type="Proteomes" id="UP000235672">
    <property type="component" value="Unassembled WGS sequence"/>
</dbReference>
<proteinExistence type="predicted"/>
<accession>A0A2J6PKI3</accession>
<keyword evidence="2" id="KW-1185">Reference proteome</keyword>
<sequence>MEVAAEGGRQELIIVYESGDEKDFALLKGLRVSEKEEIIEEEKSHVMVRRGKKRKRVTIWKSLRILGYCVETKGGFRLFSLERIAGEANNAPSKRKAIRGDRTYGSQMKTMQQIRFLTVIYGNIQRIQGWARVLVRSILSTGALAMLREKVLAIDFGTTSGCQNL</sequence>
<name>A0A2J6PKI3_9HELO</name>
<evidence type="ECO:0000313" key="2">
    <source>
        <dbReference type="Proteomes" id="UP000235672"/>
    </source>
</evidence>
<reference evidence="1 2" key="1">
    <citation type="submission" date="2016-05" db="EMBL/GenBank/DDBJ databases">
        <title>A degradative enzymes factory behind the ericoid mycorrhizal symbiosis.</title>
        <authorList>
            <consortium name="DOE Joint Genome Institute"/>
            <person name="Martino E."/>
            <person name="Morin E."/>
            <person name="Grelet G."/>
            <person name="Kuo A."/>
            <person name="Kohler A."/>
            <person name="Daghino S."/>
            <person name="Barry K."/>
            <person name="Choi C."/>
            <person name="Cichocki N."/>
            <person name="Clum A."/>
            <person name="Copeland A."/>
            <person name="Hainaut M."/>
            <person name="Haridas S."/>
            <person name="Labutti K."/>
            <person name="Lindquist E."/>
            <person name="Lipzen A."/>
            <person name="Khouja H.-R."/>
            <person name="Murat C."/>
            <person name="Ohm R."/>
            <person name="Olson A."/>
            <person name="Spatafora J."/>
            <person name="Veneault-Fourrey C."/>
            <person name="Henrissat B."/>
            <person name="Grigoriev I."/>
            <person name="Martin F."/>
            <person name="Perotto S."/>
        </authorList>
    </citation>
    <scope>NUCLEOTIDE SEQUENCE [LARGE SCALE GENOMIC DNA]</scope>
    <source>
        <strain evidence="1 2">UAMH 7357</strain>
    </source>
</reference>
<protein>
    <submittedName>
        <fullName evidence="1">Uncharacterized protein</fullName>
    </submittedName>
</protein>
<dbReference type="AlphaFoldDB" id="A0A2J6PKI3"/>
<evidence type="ECO:0000313" key="1">
    <source>
        <dbReference type="EMBL" id="PMD14509.1"/>
    </source>
</evidence>
<gene>
    <name evidence="1" type="ORF">NA56DRAFT_754725</name>
</gene>
<dbReference type="EMBL" id="KZ613521">
    <property type="protein sequence ID" value="PMD14509.1"/>
    <property type="molecule type" value="Genomic_DNA"/>
</dbReference>
<organism evidence="1 2">
    <name type="scientific">Hyaloscypha hepaticicola</name>
    <dbReference type="NCBI Taxonomy" id="2082293"/>
    <lineage>
        <taxon>Eukaryota</taxon>
        <taxon>Fungi</taxon>
        <taxon>Dikarya</taxon>
        <taxon>Ascomycota</taxon>
        <taxon>Pezizomycotina</taxon>
        <taxon>Leotiomycetes</taxon>
        <taxon>Helotiales</taxon>
        <taxon>Hyaloscyphaceae</taxon>
        <taxon>Hyaloscypha</taxon>
    </lineage>
</organism>